<keyword evidence="3 5" id="KW-0378">Hydrolase</keyword>
<dbReference type="FunFam" id="3.90.226.10:FF:000090">
    <property type="entry name" value="Tail-specific protease"/>
    <property type="match status" value="1"/>
</dbReference>
<organism evidence="8 9">
    <name type="scientific">Duganella lactea</name>
    <dbReference type="NCBI Taxonomy" id="2692173"/>
    <lineage>
        <taxon>Bacteria</taxon>
        <taxon>Pseudomonadati</taxon>
        <taxon>Pseudomonadota</taxon>
        <taxon>Betaproteobacteria</taxon>
        <taxon>Burkholderiales</taxon>
        <taxon>Oxalobacteraceae</taxon>
        <taxon>Telluria group</taxon>
        <taxon>Duganella</taxon>
    </lineage>
</organism>
<comment type="caution">
    <text evidence="8">The sequence shown here is derived from an EMBL/GenBank/DDBJ whole genome shotgun (WGS) entry which is preliminary data.</text>
</comment>
<evidence type="ECO:0000313" key="9">
    <source>
        <dbReference type="Proteomes" id="UP000474565"/>
    </source>
</evidence>
<dbReference type="Pfam" id="PF11818">
    <property type="entry name" value="DUF3340"/>
    <property type="match status" value="1"/>
</dbReference>
<protein>
    <submittedName>
        <fullName evidence="8">Tail-specific protease</fullName>
    </submittedName>
</protein>
<proteinExistence type="inferred from homology"/>
<dbReference type="InterPro" id="IPR001478">
    <property type="entry name" value="PDZ"/>
</dbReference>
<evidence type="ECO:0000259" key="7">
    <source>
        <dbReference type="PROSITE" id="PS50106"/>
    </source>
</evidence>
<evidence type="ECO:0000256" key="1">
    <source>
        <dbReference type="ARBA" id="ARBA00009179"/>
    </source>
</evidence>
<gene>
    <name evidence="8" type="ORF">GTP44_21480</name>
</gene>
<dbReference type="PROSITE" id="PS50106">
    <property type="entry name" value="PDZ"/>
    <property type="match status" value="1"/>
</dbReference>
<dbReference type="EMBL" id="WWCP01000034">
    <property type="protein sequence ID" value="MYM84509.1"/>
    <property type="molecule type" value="Genomic_DNA"/>
</dbReference>
<evidence type="ECO:0000256" key="2">
    <source>
        <dbReference type="ARBA" id="ARBA00022670"/>
    </source>
</evidence>
<sequence length="750" mass="83272">MKKQMLLVAVLAALSVQAGIAAPEKAADTPLKPLPGQTMAARFAAVVLNKAHYKPLPLDDAMSEKIFDRYFKSLDAEKMFFTQVDLDQYAIVRTRLDDAINNENLSVPFAIFNLYQQRFNERIAYARELVKQGKFEFGSDETYQYDREKADWAKSDAEIRDLWRKRVKNEWLRLKLAGKDDKAIRETLDKRYEGYLSPSRKLTSEDVFQIFMNAYAMSIEPHTNYLGPRAAENFDIAMRLSLEGIGCVLQSRDDYTVVREVVTGSPAGLSGKIKVGDKIVGVAKDEKTPMTEVLGWRLDDVVALIRGPKDSTVKLEIIPVDAGPDGKHQFVTLVRQKISMEEQSAKKAVYEVKDGNAKRRVGVISLPTFYMDFEARRKGDKDFKSATRDVKRLLVELKKEKVDNVLIDLRNNGGGSLSEAVELTGLFIDKGPVVMQRTGDNKVEVESDTDPGMTWDGPMGVLINRGSASASEIFAAAIQDYGRGIIIGEPSFGKGTVQTMFDLNRFAPGEKTRYGELKYTVAQFFRINGGTTQLRGVTPDIKLPTMGDSDQYGESSYENALPWTQIKPAVYIPAGEIKDILPLLDKKHDVRVAKDKDFQYLTEDIALVKKQRKENSVSLNEVARRKERDQQEARAKLREARLLSPVPGADDPILVPDPKEALNKAISASAKPAGKAAQKVAGVKGALRSDDGLQGSERSLAAELEAEKQAKAAKDVLLNEAVHIMGDEVGLLKTDTRLAARVLPYAADSK</sequence>
<evidence type="ECO:0000256" key="5">
    <source>
        <dbReference type="RuleBase" id="RU004404"/>
    </source>
</evidence>
<dbReference type="GO" id="GO:0030288">
    <property type="term" value="C:outer membrane-bounded periplasmic space"/>
    <property type="evidence" value="ECO:0007669"/>
    <property type="project" value="TreeGrafter"/>
</dbReference>
<dbReference type="GO" id="GO:0006508">
    <property type="term" value="P:proteolysis"/>
    <property type="evidence" value="ECO:0007669"/>
    <property type="project" value="UniProtKB-KW"/>
</dbReference>
<dbReference type="GO" id="GO:0004175">
    <property type="term" value="F:endopeptidase activity"/>
    <property type="evidence" value="ECO:0007669"/>
    <property type="project" value="TreeGrafter"/>
</dbReference>
<feature type="chain" id="PRO_5026812761" evidence="6">
    <location>
        <begin position="22"/>
        <end position="750"/>
    </location>
</feature>
<dbReference type="PANTHER" id="PTHR32060">
    <property type="entry name" value="TAIL-SPECIFIC PROTEASE"/>
    <property type="match status" value="1"/>
</dbReference>
<accession>A0A6L8MNY5</accession>
<dbReference type="InterPro" id="IPR029045">
    <property type="entry name" value="ClpP/crotonase-like_dom_sf"/>
</dbReference>
<dbReference type="InterPro" id="IPR005151">
    <property type="entry name" value="Tail-specific_protease"/>
</dbReference>
<dbReference type="SUPFAM" id="SSF52096">
    <property type="entry name" value="ClpP/crotonase"/>
    <property type="match status" value="1"/>
</dbReference>
<name>A0A6L8MNY5_9BURK</name>
<dbReference type="GO" id="GO:0007165">
    <property type="term" value="P:signal transduction"/>
    <property type="evidence" value="ECO:0007669"/>
    <property type="project" value="TreeGrafter"/>
</dbReference>
<dbReference type="SUPFAM" id="SSF50156">
    <property type="entry name" value="PDZ domain-like"/>
    <property type="match status" value="1"/>
</dbReference>
<dbReference type="SMART" id="SM00245">
    <property type="entry name" value="TSPc"/>
    <property type="match status" value="1"/>
</dbReference>
<dbReference type="RefSeq" id="WP_161021010.1">
    <property type="nucleotide sequence ID" value="NZ_WWCP01000034.1"/>
</dbReference>
<feature type="domain" description="PDZ" evidence="7">
    <location>
        <begin position="235"/>
        <end position="306"/>
    </location>
</feature>
<evidence type="ECO:0000256" key="4">
    <source>
        <dbReference type="ARBA" id="ARBA00022825"/>
    </source>
</evidence>
<dbReference type="PANTHER" id="PTHR32060:SF22">
    <property type="entry name" value="CARBOXYL-TERMINAL-PROCESSING PEPTIDASE 3, CHLOROPLASTIC"/>
    <property type="match status" value="1"/>
</dbReference>
<keyword evidence="6" id="KW-0732">Signal</keyword>
<dbReference type="InterPro" id="IPR036034">
    <property type="entry name" value="PDZ_sf"/>
</dbReference>
<keyword evidence="2 5" id="KW-0645">Protease</keyword>
<feature type="signal peptide" evidence="6">
    <location>
        <begin position="1"/>
        <end position="21"/>
    </location>
</feature>
<reference evidence="8 9" key="1">
    <citation type="submission" date="2019-12" db="EMBL/GenBank/DDBJ databases">
        <title>Novel species isolated from a subtropical stream in China.</title>
        <authorList>
            <person name="Lu H."/>
        </authorList>
    </citation>
    <scope>NUCLEOTIDE SEQUENCE [LARGE SCALE GENOMIC DNA]</scope>
    <source>
        <strain evidence="8 9">FT50W</strain>
    </source>
</reference>
<evidence type="ECO:0000256" key="3">
    <source>
        <dbReference type="ARBA" id="ARBA00022801"/>
    </source>
</evidence>
<dbReference type="GO" id="GO:0008236">
    <property type="term" value="F:serine-type peptidase activity"/>
    <property type="evidence" value="ECO:0007669"/>
    <property type="project" value="UniProtKB-KW"/>
</dbReference>
<dbReference type="AlphaFoldDB" id="A0A6L8MNY5"/>
<keyword evidence="4 5" id="KW-0720">Serine protease</keyword>
<dbReference type="Proteomes" id="UP000474565">
    <property type="component" value="Unassembled WGS sequence"/>
</dbReference>
<dbReference type="Pfam" id="PF17804">
    <property type="entry name" value="TSP_NTD"/>
    <property type="match status" value="1"/>
</dbReference>
<evidence type="ECO:0000256" key="6">
    <source>
        <dbReference type="SAM" id="SignalP"/>
    </source>
</evidence>
<dbReference type="CDD" id="cd06782">
    <property type="entry name" value="cpPDZ_CPP-like"/>
    <property type="match status" value="1"/>
</dbReference>
<dbReference type="InterPro" id="IPR040573">
    <property type="entry name" value="TSP_N"/>
</dbReference>
<evidence type="ECO:0000313" key="8">
    <source>
        <dbReference type="EMBL" id="MYM84509.1"/>
    </source>
</evidence>
<dbReference type="InterPro" id="IPR020992">
    <property type="entry name" value="Tail_Prtase_C"/>
</dbReference>
<dbReference type="NCBIfam" id="TIGR00225">
    <property type="entry name" value="prc"/>
    <property type="match status" value="1"/>
</dbReference>
<dbReference type="Gene3D" id="2.30.42.10">
    <property type="match status" value="1"/>
</dbReference>
<dbReference type="InterPro" id="IPR004447">
    <property type="entry name" value="Peptidase_S41A"/>
</dbReference>
<dbReference type="Pfam" id="PF00595">
    <property type="entry name" value="PDZ"/>
    <property type="match status" value="1"/>
</dbReference>
<dbReference type="SMART" id="SM00228">
    <property type="entry name" value="PDZ"/>
    <property type="match status" value="1"/>
</dbReference>
<dbReference type="Gene3D" id="3.90.226.10">
    <property type="entry name" value="2-enoyl-CoA Hydratase, Chain A, domain 1"/>
    <property type="match status" value="1"/>
</dbReference>
<comment type="similarity">
    <text evidence="1 5">Belongs to the peptidase S41A family.</text>
</comment>
<dbReference type="CDD" id="cd07560">
    <property type="entry name" value="Peptidase_S41_CPP"/>
    <property type="match status" value="1"/>
</dbReference>
<dbReference type="Pfam" id="PF03572">
    <property type="entry name" value="Peptidase_S41"/>
    <property type="match status" value="1"/>
</dbReference>